<sequence length="525" mass="59445">MSDFSQCLQDCNLLNAGFVVSKFTWTNGKLSQCLDRVVCDKLCLDTFPVLNVRHLAKTASDHAPLLIELKLLHDTPKDNMARPSMADLVDCIPNLVSAQDNEDLMVKPSMDEVRNIFFSMDKNSMAGSDGFNRVFYQSFWDFVGVEVLNVVCFFMEGANMPRGLTSTVLTLLPKYYGPRTWNQYRPISLCTFASKVITKLINNRLSAILPKITSEFQTGVFALGLAKLQKEHPQIAYNAGGSVQVPCLAFADDCLLFCNGLKSSLDKVNGFLAHFQSVSGQVINKDKSSCILSDKLPSNRVHIILKADGFKRKTLPFQYLGIPIFKGKRQCFLFDSLLDLYWIASGLLSIRGSIEIFLMVVALLRFNRSSHLFRSTSSKSYTCRIRHEILLLHWFSGDKDATLWKLSNNGIFSFKIAFKEVYTPRSKPPTVVVWSRPDIGKYKLNIDGSFKNGETGGDRLYDACQYGPASADSLPLEQYYHFYIWREQNMVADALAKLSLKERAHYIWRPDVAPDWIRALFKLKL</sequence>
<proteinExistence type="predicted"/>
<dbReference type="InterPro" id="IPR052343">
    <property type="entry name" value="Retrotransposon-Effector_Assoc"/>
</dbReference>
<organism evidence="1 2">
    <name type="scientific">Lithospermum erythrorhizon</name>
    <name type="common">Purple gromwell</name>
    <name type="synonym">Lithospermum officinale var. erythrorhizon</name>
    <dbReference type="NCBI Taxonomy" id="34254"/>
    <lineage>
        <taxon>Eukaryota</taxon>
        <taxon>Viridiplantae</taxon>
        <taxon>Streptophyta</taxon>
        <taxon>Embryophyta</taxon>
        <taxon>Tracheophyta</taxon>
        <taxon>Spermatophyta</taxon>
        <taxon>Magnoliopsida</taxon>
        <taxon>eudicotyledons</taxon>
        <taxon>Gunneridae</taxon>
        <taxon>Pentapetalae</taxon>
        <taxon>asterids</taxon>
        <taxon>lamiids</taxon>
        <taxon>Boraginales</taxon>
        <taxon>Boraginaceae</taxon>
        <taxon>Boraginoideae</taxon>
        <taxon>Lithospermeae</taxon>
        <taxon>Lithospermum</taxon>
    </lineage>
</organism>
<evidence type="ECO:0008006" key="3">
    <source>
        <dbReference type="Google" id="ProtNLM"/>
    </source>
</evidence>
<name>A0AAV3NNL4_LITER</name>
<keyword evidence="2" id="KW-1185">Reference proteome</keyword>
<dbReference type="SUPFAM" id="SSF56219">
    <property type="entry name" value="DNase I-like"/>
    <property type="match status" value="1"/>
</dbReference>
<dbReference type="PANTHER" id="PTHR46890:SF48">
    <property type="entry name" value="RNA-DIRECTED DNA POLYMERASE"/>
    <property type="match status" value="1"/>
</dbReference>
<dbReference type="Proteomes" id="UP001454036">
    <property type="component" value="Unassembled WGS sequence"/>
</dbReference>
<reference evidence="1 2" key="1">
    <citation type="submission" date="2024-01" db="EMBL/GenBank/DDBJ databases">
        <title>The complete chloroplast genome sequence of Lithospermum erythrorhizon: insights into the phylogenetic relationship among Boraginaceae species and the maternal lineages of purple gromwells.</title>
        <authorList>
            <person name="Okada T."/>
            <person name="Watanabe K."/>
        </authorList>
    </citation>
    <scope>NUCLEOTIDE SEQUENCE [LARGE SCALE GENOMIC DNA]</scope>
</reference>
<evidence type="ECO:0000313" key="1">
    <source>
        <dbReference type="EMBL" id="GAA0140492.1"/>
    </source>
</evidence>
<comment type="caution">
    <text evidence="1">The sequence shown here is derived from an EMBL/GenBank/DDBJ whole genome shotgun (WGS) entry which is preliminary data.</text>
</comment>
<accession>A0AAV3NNL4</accession>
<dbReference type="AlphaFoldDB" id="A0AAV3NNL4"/>
<gene>
    <name evidence="1" type="ORF">LIER_35250</name>
</gene>
<dbReference type="PANTHER" id="PTHR46890">
    <property type="entry name" value="NON-LTR RETROLELEMENT REVERSE TRANSCRIPTASE-LIKE PROTEIN-RELATED"/>
    <property type="match status" value="1"/>
</dbReference>
<evidence type="ECO:0000313" key="2">
    <source>
        <dbReference type="Proteomes" id="UP001454036"/>
    </source>
</evidence>
<dbReference type="InterPro" id="IPR036691">
    <property type="entry name" value="Endo/exonu/phosph_ase_sf"/>
</dbReference>
<protein>
    <recommendedName>
        <fullName evidence="3">Reverse transcriptase domain-containing protein</fullName>
    </recommendedName>
</protein>
<dbReference type="EMBL" id="BAABME010015302">
    <property type="protein sequence ID" value="GAA0140492.1"/>
    <property type="molecule type" value="Genomic_DNA"/>
</dbReference>